<evidence type="ECO:0000256" key="1">
    <source>
        <dbReference type="SAM" id="Phobius"/>
    </source>
</evidence>
<dbReference type="AlphaFoldDB" id="A0A1J1HEV9"/>
<dbReference type="OMA" id="GHYVYQY"/>
<dbReference type="RefSeq" id="XP_028534925.1">
    <property type="nucleotide sequence ID" value="XM_028679186.1"/>
</dbReference>
<gene>
    <name evidence="2" type="ORF">PRELSG_1413400</name>
</gene>
<dbReference type="KEGG" id="prel:PRELSG_1413400"/>
<protein>
    <submittedName>
        <fullName evidence="2">Uncharacterized protein</fullName>
    </submittedName>
</protein>
<dbReference type="EMBL" id="LN835309">
    <property type="protein sequence ID" value="CRH02405.1"/>
    <property type="molecule type" value="Genomic_DNA"/>
</dbReference>
<dbReference type="GeneID" id="39738565"/>
<keyword evidence="3" id="KW-1185">Reference proteome</keyword>
<keyword evidence="1" id="KW-0812">Transmembrane</keyword>
<reference evidence="2 3" key="1">
    <citation type="submission" date="2015-04" db="EMBL/GenBank/DDBJ databases">
        <authorList>
            <consortium name="Pathogen Informatics"/>
        </authorList>
    </citation>
    <scope>NUCLEOTIDE SEQUENCE [LARGE SCALE GENOMIC DNA]</scope>
    <source>
        <strain evidence="2 3">SGS1</strain>
    </source>
</reference>
<dbReference type="Proteomes" id="UP000220158">
    <property type="component" value="Chromosome 14"/>
</dbReference>
<dbReference type="OrthoDB" id="368933at2759"/>
<feature type="transmembrane region" description="Helical" evidence="1">
    <location>
        <begin position="148"/>
        <end position="169"/>
    </location>
</feature>
<evidence type="ECO:0000313" key="2">
    <source>
        <dbReference type="EMBL" id="CRH02405.1"/>
    </source>
</evidence>
<organism evidence="2 3">
    <name type="scientific">Plasmodium relictum</name>
    <dbReference type="NCBI Taxonomy" id="85471"/>
    <lineage>
        <taxon>Eukaryota</taxon>
        <taxon>Sar</taxon>
        <taxon>Alveolata</taxon>
        <taxon>Apicomplexa</taxon>
        <taxon>Aconoidasida</taxon>
        <taxon>Haemosporida</taxon>
        <taxon>Plasmodiidae</taxon>
        <taxon>Plasmodium</taxon>
        <taxon>Plasmodium (Haemamoeba)</taxon>
    </lineage>
</organism>
<name>A0A1J1HEV9_PLARL</name>
<dbReference type="VEuPathDB" id="PlasmoDB:PRELSG_1413400"/>
<keyword evidence="1" id="KW-0472">Membrane</keyword>
<accession>A0A1J1HEV9</accession>
<proteinExistence type="predicted"/>
<keyword evidence="1" id="KW-1133">Transmembrane helix</keyword>
<sequence length="181" mass="21112">MEGKDENEEVKYENNYEMYNLNRENTLSIINENDECIPHSVVINKKNLDIFNMDSTMYQKLEYKRIFNLKSRIVNEEPIFALEPSINEGSSGEDEVNNNNEENNITQPQIHTILCFFFPIIGCLSYILNLKYDESSLRHIYAKRALCLGSALSVVYSFIICSLLGHYLFQYNSDDLRGFSY</sequence>
<evidence type="ECO:0000313" key="3">
    <source>
        <dbReference type="Proteomes" id="UP000220158"/>
    </source>
</evidence>
<feature type="transmembrane region" description="Helical" evidence="1">
    <location>
        <begin position="110"/>
        <end position="128"/>
    </location>
</feature>